<proteinExistence type="predicted"/>
<gene>
    <name evidence="1" type="ORF">O6H91_03G052300</name>
</gene>
<dbReference type="EMBL" id="CM055094">
    <property type="protein sequence ID" value="KAJ7562020.1"/>
    <property type="molecule type" value="Genomic_DNA"/>
</dbReference>
<sequence>MDSAKQMVKAHVIYYLSRGAQLEHPHLIEVQFSFGDGLLLKDVKKRLQAIRGGNMPNCFSWSYKRNYNDGYIWHDVSDDDRISPVRGQEYVLKGSEICDHYREKYVSPVNGVVHPSLKSAENFPGDYEMRQNLKSSTTKESNLIYEKLVTNEVYHSGQTSNRSSFSKKGNTNSDSALSVNRQVMETLSQAKSDPQECVVDEFSGDNIFSDESSTQNYSAVKGYKISSSPILIVERGKDAVETGNEGSFAKYKSKAIHQTFARGFGGSTFDSKPTSLSEPYQEVQQPSPVQSTTFSESSDTRKKVSKIVPSKPHYEENSTGKLKQATSSTVLRQLLSCGGIETKQKSSSSEVDSEADTNVYLTVEEPTPPSHVGQNWSWRKPGLKTLKVESKSVDDTQSETRGKDQIQFSQVQIEESQRCSSETIKLWQSNVSPTRTDHLTNAPAISDAPSIDTPLQEKRNERILKVPVNHYSCQRESFARRSLDFSTKDEVKMINKEDNNKISTFSPMAYCRQEENKAREANKAEEYTENNVCDSRMSPGYLKSNAKGSKTHNLTSAKDEKDTSPISSAKSQNCPKSSITPRYVPDNEKSNAQSVAPLFEEFSPPKKDSKNRDDRPLTPGRSKLDWEKTFQEAVNACVAPEDFRQVLQECVHCGRTFKPDSLKVHMRGCHDNVRSKHIAIRSTTMSTRRSQ</sequence>
<comment type="caution">
    <text evidence="1">The sequence shown here is derived from an EMBL/GenBank/DDBJ whole genome shotgun (WGS) entry which is preliminary data.</text>
</comment>
<accession>A0ACC2E684</accession>
<reference evidence="2" key="1">
    <citation type="journal article" date="2024" name="Proc. Natl. Acad. Sci. U.S.A.">
        <title>Extraordinary preservation of gene collinearity over three hundred million years revealed in homosporous lycophytes.</title>
        <authorList>
            <person name="Li C."/>
            <person name="Wickell D."/>
            <person name="Kuo L.Y."/>
            <person name="Chen X."/>
            <person name="Nie B."/>
            <person name="Liao X."/>
            <person name="Peng D."/>
            <person name="Ji J."/>
            <person name="Jenkins J."/>
            <person name="Williams M."/>
            <person name="Shu S."/>
            <person name="Plott C."/>
            <person name="Barry K."/>
            <person name="Rajasekar S."/>
            <person name="Grimwood J."/>
            <person name="Han X."/>
            <person name="Sun S."/>
            <person name="Hou Z."/>
            <person name="He W."/>
            <person name="Dai G."/>
            <person name="Sun C."/>
            <person name="Schmutz J."/>
            <person name="Leebens-Mack J.H."/>
            <person name="Li F.W."/>
            <person name="Wang L."/>
        </authorList>
    </citation>
    <scope>NUCLEOTIDE SEQUENCE [LARGE SCALE GENOMIC DNA]</scope>
    <source>
        <strain evidence="2">cv. PW_Plant_1</strain>
    </source>
</reference>
<name>A0ACC2E684_DIPCM</name>
<keyword evidence="2" id="KW-1185">Reference proteome</keyword>
<dbReference type="Proteomes" id="UP001162992">
    <property type="component" value="Chromosome 3"/>
</dbReference>
<evidence type="ECO:0000313" key="1">
    <source>
        <dbReference type="EMBL" id="KAJ7562020.1"/>
    </source>
</evidence>
<protein>
    <submittedName>
        <fullName evidence="1">Uncharacterized protein</fullName>
    </submittedName>
</protein>
<organism evidence="1 2">
    <name type="scientific">Diphasiastrum complanatum</name>
    <name type="common">Issler's clubmoss</name>
    <name type="synonym">Lycopodium complanatum</name>
    <dbReference type="NCBI Taxonomy" id="34168"/>
    <lineage>
        <taxon>Eukaryota</taxon>
        <taxon>Viridiplantae</taxon>
        <taxon>Streptophyta</taxon>
        <taxon>Embryophyta</taxon>
        <taxon>Tracheophyta</taxon>
        <taxon>Lycopodiopsida</taxon>
        <taxon>Lycopodiales</taxon>
        <taxon>Lycopodiaceae</taxon>
        <taxon>Lycopodioideae</taxon>
        <taxon>Diphasiastrum</taxon>
    </lineage>
</organism>
<evidence type="ECO:0000313" key="2">
    <source>
        <dbReference type="Proteomes" id="UP001162992"/>
    </source>
</evidence>